<protein>
    <submittedName>
        <fullName evidence="3">14491_t:CDS:1</fullName>
    </submittedName>
</protein>
<feature type="transmembrane region" description="Helical" evidence="1">
    <location>
        <begin position="173"/>
        <end position="193"/>
    </location>
</feature>
<gene>
    <name evidence="3" type="ORF">AMORRO_LOCUS8698</name>
</gene>
<evidence type="ECO:0000313" key="4">
    <source>
        <dbReference type="Proteomes" id="UP000789342"/>
    </source>
</evidence>
<dbReference type="InterPro" id="IPR005804">
    <property type="entry name" value="FA_desaturase_dom"/>
</dbReference>
<feature type="domain" description="Sphingolipid delta4-desaturase N-terminal" evidence="2">
    <location>
        <begin position="25"/>
        <end position="63"/>
    </location>
</feature>
<feature type="transmembrane region" description="Helical" evidence="1">
    <location>
        <begin position="63"/>
        <end position="82"/>
    </location>
</feature>
<evidence type="ECO:0000259" key="2">
    <source>
        <dbReference type="SMART" id="SM01269"/>
    </source>
</evidence>
<dbReference type="Proteomes" id="UP000789342">
    <property type="component" value="Unassembled WGS sequence"/>
</dbReference>
<dbReference type="Pfam" id="PF00487">
    <property type="entry name" value="FA_desaturase"/>
    <property type="match status" value="1"/>
</dbReference>
<keyword evidence="1" id="KW-1133">Transmembrane helix</keyword>
<dbReference type="GO" id="GO:0042284">
    <property type="term" value="F:sphingolipid delta-4 desaturase activity"/>
    <property type="evidence" value="ECO:0007669"/>
    <property type="project" value="TreeGrafter"/>
</dbReference>
<dbReference type="GO" id="GO:0016020">
    <property type="term" value="C:membrane"/>
    <property type="evidence" value="ECO:0007669"/>
    <property type="project" value="GOC"/>
</dbReference>
<dbReference type="EMBL" id="CAJVPV010007693">
    <property type="protein sequence ID" value="CAG8621905.1"/>
    <property type="molecule type" value="Genomic_DNA"/>
</dbReference>
<comment type="caution">
    <text evidence="3">The sequence shown here is derived from an EMBL/GenBank/DDBJ whole genome shotgun (WGS) entry which is preliminary data.</text>
</comment>
<keyword evidence="4" id="KW-1185">Reference proteome</keyword>
<dbReference type="PANTHER" id="PTHR12879">
    <property type="entry name" value="SPHINGOLIPID DELTA 4 DESATURASE/C-4 HYDROXYLASE PROTEIN DES2"/>
    <property type="match status" value="1"/>
</dbReference>
<dbReference type="OrthoDB" id="200948at2759"/>
<dbReference type="Pfam" id="PF08557">
    <property type="entry name" value="Lipid_DES"/>
    <property type="match status" value="1"/>
</dbReference>
<name>A0A9N9D3U0_9GLOM</name>
<accession>A0A9N9D3U0</accession>
<dbReference type="AlphaFoldDB" id="A0A9N9D3U0"/>
<organism evidence="3 4">
    <name type="scientific">Acaulospora morrowiae</name>
    <dbReference type="NCBI Taxonomy" id="94023"/>
    <lineage>
        <taxon>Eukaryota</taxon>
        <taxon>Fungi</taxon>
        <taxon>Fungi incertae sedis</taxon>
        <taxon>Mucoromycota</taxon>
        <taxon>Glomeromycotina</taxon>
        <taxon>Glomeromycetes</taxon>
        <taxon>Diversisporales</taxon>
        <taxon>Acaulosporaceae</taxon>
        <taxon>Acaulospora</taxon>
    </lineage>
</organism>
<sequence>MPSKDDVYDYRHPLYIGDWKKSIACIDDDFANDDLDGPHMKRKMTILNYYPEIKKLYGHDSRTAFITIIVTMIQLAVSYVFSSLLTDWHWTMFVVSFFIGGTTTQICIVIIHEVSHGLAARTTFQNRLVGLIANISIPLPIAMPFRRYHLEHHTFQGVKGMDPDLPLDWEKDIISGSTSLKFMWLTLFPIINLIRSLAMLKSPQLWEYINYLFTISIDFLIFHYFGGRGLLYLVLSLWFGYSIHPAAARFIQEHYTFDDGQETYSYYGCLNKIFMNIGYHNEHHDFTKIAWSRLPEIRKIASEYYDDLAYHTSWFMVHWNFVTKRQFGPQSRVSRSFKDHQKGRKMIKTLKKLMEE</sequence>
<dbReference type="SMART" id="SM01269">
    <property type="entry name" value="Lipid_DES"/>
    <property type="match status" value="1"/>
</dbReference>
<keyword evidence="1" id="KW-0812">Transmembrane</keyword>
<keyword evidence="1" id="KW-0472">Membrane</keyword>
<reference evidence="3" key="1">
    <citation type="submission" date="2021-06" db="EMBL/GenBank/DDBJ databases">
        <authorList>
            <person name="Kallberg Y."/>
            <person name="Tangrot J."/>
            <person name="Rosling A."/>
        </authorList>
    </citation>
    <scope>NUCLEOTIDE SEQUENCE</scope>
    <source>
        <strain evidence="3">CL551</strain>
    </source>
</reference>
<feature type="transmembrane region" description="Helical" evidence="1">
    <location>
        <begin position="88"/>
        <end position="112"/>
    </location>
</feature>
<dbReference type="GO" id="GO:0046513">
    <property type="term" value="P:ceramide biosynthetic process"/>
    <property type="evidence" value="ECO:0007669"/>
    <property type="project" value="TreeGrafter"/>
</dbReference>
<dbReference type="PANTHER" id="PTHR12879:SF8">
    <property type="entry name" value="SPHINGOLIPID DELTA(4)-DESATURASE DES1"/>
    <property type="match status" value="1"/>
</dbReference>
<dbReference type="InterPro" id="IPR013866">
    <property type="entry name" value="Sphingolipid_d4-desaturase_N"/>
</dbReference>
<evidence type="ECO:0000313" key="3">
    <source>
        <dbReference type="EMBL" id="CAG8621905.1"/>
    </source>
</evidence>
<evidence type="ECO:0000256" key="1">
    <source>
        <dbReference type="SAM" id="Phobius"/>
    </source>
</evidence>
<proteinExistence type="predicted"/>